<sequence>MQSHTKAIYQNLKRNDFLTVAPGVSCLQIVMVNVYLISDPADTNGNWVLVDAGLAGSASRIKRAAEKLYGKGTKPRAIILTHGHFDHIGALRQLLEEWDVPVYAHLLELPYLTGRSAYPPPDPTVGGGAMAFMSRIYPNKPIDISRHVQALPNDGTVPHLPGWTYLHTPGHTAGHISLFRDSDSVLVAGDAFVTVKQESMLAVMTQKQEVHGPPAYYTPNWEAAKRSIERLLLLRPKVAATGHGLPMYGDELLDQLGLLFREFDQRALPHQGRYIHQAAEADESGVISLPPPVPDPVPKIMVGVGLVALAGMAVLAIRRRNNTIDFIDKSFLSGIAKF</sequence>
<dbReference type="SUPFAM" id="SSF56281">
    <property type="entry name" value="Metallo-hydrolase/oxidoreductase"/>
    <property type="match status" value="1"/>
</dbReference>
<feature type="domain" description="Metallo-beta-lactamase" evidence="2">
    <location>
        <begin position="31"/>
        <end position="243"/>
    </location>
</feature>
<organism evidence="3 4">
    <name type="scientific">Adhaeribacter aerolatus</name>
    <dbReference type="NCBI Taxonomy" id="670289"/>
    <lineage>
        <taxon>Bacteria</taxon>
        <taxon>Pseudomonadati</taxon>
        <taxon>Bacteroidota</taxon>
        <taxon>Cytophagia</taxon>
        <taxon>Cytophagales</taxon>
        <taxon>Hymenobacteraceae</taxon>
        <taxon>Adhaeribacter</taxon>
    </lineage>
</organism>
<evidence type="ECO:0000313" key="4">
    <source>
        <dbReference type="Proteomes" id="UP000321532"/>
    </source>
</evidence>
<keyword evidence="1" id="KW-0472">Membrane</keyword>
<keyword evidence="1" id="KW-0812">Transmembrane</keyword>
<protein>
    <submittedName>
        <fullName evidence="3">MBL fold metallo-hydrolase</fullName>
    </submittedName>
</protein>
<dbReference type="AlphaFoldDB" id="A0A512B2J8"/>
<keyword evidence="3" id="KW-0378">Hydrolase</keyword>
<name>A0A512B2J8_9BACT</name>
<dbReference type="EMBL" id="BJYS01000032">
    <property type="protein sequence ID" value="GEO06179.1"/>
    <property type="molecule type" value="Genomic_DNA"/>
</dbReference>
<dbReference type="CDD" id="cd07721">
    <property type="entry name" value="yflN-like_MBL-fold"/>
    <property type="match status" value="1"/>
</dbReference>
<proteinExistence type="predicted"/>
<dbReference type="PANTHER" id="PTHR42951">
    <property type="entry name" value="METALLO-BETA-LACTAMASE DOMAIN-CONTAINING"/>
    <property type="match status" value="1"/>
</dbReference>
<dbReference type="OrthoDB" id="9802248at2"/>
<dbReference type="Pfam" id="PF00753">
    <property type="entry name" value="Lactamase_B"/>
    <property type="match status" value="1"/>
</dbReference>
<dbReference type="PANTHER" id="PTHR42951:SF17">
    <property type="entry name" value="METALLO-BETA-LACTAMASE DOMAIN-CONTAINING PROTEIN"/>
    <property type="match status" value="1"/>
</dbReference>
<dbReference type="InterPro" id="IPR050855">
    <property type="entry name" value="NDM-1-like"/>
</dbReference>
<dbReference type="SMART" id="SM00849">
    <property type="entry name" value="Lactamase_B"/>
    <property type="match status" value="1"/>
</dbReference>
<evidence type="ECO:0000259" key="2">
    <source>
        <dbReference type="SMART" id="SM00849"/>
    </source>
</evidence>
<reference evidence="3 4" key="1">
    <citation type="submission" date="2019-07" db="EMBL/GenBank/DDBJ databases">
        <title>Whole genome shotgun sequence of Adhaeribacter aerolatus NBRC 106133.</title>
        <authorList>
            <person name="Hosoyama A."/>
            <person name="Uohara A."/>
            <person name="Ohji S."/>
            <person name="Ichikawa N."/>
        </authorList>
    </citation>
    <scope>NUCLEOTIDE SEQUENCE [LARGE SCALE GENOMIC DNA]</scope>
    <source>
        <strain evidence="3 4">NBRC 106133</strain>
    </source>
</reference>
<gene>
    <name evidence="3" type="ORF">AAE02nite_38430</name>
</gene>
<evidence type="ECO:0000256" key="1">
    <source>
        <dbReference type="SAM" id="Phobius"/>
    </source>
</evidence>
<dbReference type="Gene3D" id="3.60.15.10">
    <property type="entry name" value="Ribonuclease Z/Hydroxyacylglutathione hydrolase-like"/>
    <property type="match status" value="1"/>
</dbReference>
<accession>A0A512B2J8</accession>
<dbReference type="InterPro" id="IPR001279">
    <property type="entry name" value="Metallo-B-lactamas"/>
</dbReference>
<keyword evidence="1" id="KW-1133">Transmembrane helix</keyword>
<comment type="caution">
    <text evidence="3">The sequence shown here is derived from an EMBL/GenBank/DDBJ whole genome shotgun (WGS) entry which is preliminary data.</text>
</comment>
<feature type="transmembrane region" description="Helical" evidence="1">
    <location>
        <begin position="300"/>
        <end position="317"/>
    </location>
</feature>
<evidence type="ECO:0000313" key="3">
    <source>
        <dbReference type="EMBL" id="GEO06179.1"/>
    </source>
</evidence>
<dbReference type="InterPro" id="IPR036866">
    <property type="entry name" value="RibonucZ/Hydroxyglut_hydro"/>
</dbReference>
<dbReference type="RefSeq" id="WP_146901687.1">
    <property type="nucleotide sequence ID" value="NZ_BJYS01000032.1"/>
</dbReference>
<dbReference type="Proteomes" id="UP000321532">
    <property type="component" value="Unassembled WGS sequence"/>
</dbReference>
<dbReference type="GO" id="GO:0016787">
    <property type="term" value="F:hydrolase activity"/>
    <property type="evidence" value="ECO:0007669"/>
    <property type="project" value="UniProtKB-KW"/>
</dbReference>
<keyword evidence="4" id="KW-1185">Reference proteome</keyword>